<evidence type="ECO:0000259" key="1">
    <source>
        <dbReference type="PROSITE" id="PS50404"/>
    </source>
</evidence>
<dbReference type="InterPro" id="IPR036282">
    <property type="entry name" value="Glutathione-S-Trfase_C_sf"/>
</dbReference>
<dbReference type="SUPFAM" id="SSF52833">
    <property type="entry name" value="Thioredoxin-like"/>
    <property type="match status" value="1"/>
</dbReference>
<dbReference type="Gene3D" id="1.20.1050.10">
    <property type="match status" value="1"/>
</dbReference>
<protein>
    <recommendedName>
        <fullName evidence="1">GST N-terminal domain-containing protein</fullName>
    </recommendedName>
</protein>
<reference evidence="2 3" key="1">
    <citation type="journal article" date="2012" name="Science">
        <title>The Paleozoic origin of enzymatic lignin decomposition reconstructed from 31 fungal genomes.</title>
        <authorList>
            <person name="Floudas D."/>
            <person name="Binder M."/>
            <person name="Riley R."/>
            <person name="Barry K."/>
            <person name="Blanchette R.A."/>
            <person name="Henrissat B."/>
            <person name="Martinez A.T."/>
            <person name="Otillar R."/>
            <person name="Spatafora J.W."/>
            <person name="Yadav J.S."/>
            <person name="Aerts A."/>
            <person name="Benoit I."/>
            <person name="Boyd A."/>
            <person name="Carlson A."/>
            <person name="Copeland A."/>
            <person name="Coutinho P.M."/>
            <person name="de Vries R.P."/>
            <person name="Ferreira P."/>
            <person name="Findley K."/>
            <person name="Foster B."/>
            <person name="Gaskell J."/>
            <person name="Glotzer D."/>
            <person name="Gorecki P."/>
            <person name="Heitman J."/>
            <person name="Hesse C."/>
            <person name="Hori C."/>
            <person name="Igarashi K."/>
            <person name="Jurgens J.A."/>
            <person name="Kallen N."/>
            <person name="Kersten P."/>
            <person name="Kohler A."/>
            <person name="Kuees U."/>
            <person name="Kumar T.K.A."/>
            <person name="Kuo A."/>
            <person name="LaButti K."/>
            <person name="Larrondo L.F."/>
            <person name="Lindquist E."/>
            <person name="Ling A."/>
            <person name="Lombard V."/>
            <person name="Lucas S."/>
            <person name="Lundell T."/>
            <person name="Martin R."/>
            <person name="McLaughlin D.J."/>
            <person name="Morgenstern I."/>
            <person name="Morin E."/>
            <person name="Murat C."/>
            <person name="Nagy L.G."/>
            <person name="Nolan M."/>
            <person name="Ohm R.A."/>
            <person name="Patyshakuliyeva A."/>
            <person name="Rokas A."/>
            <person name="Ruiz-Duenas F.J."/>
            <person name="Sabat G."/>
            <person name="Salamov A."/>
            <person name="Samejima M."/>
            <person name="Schmutz J."/>
            <person name="Slot J.C."/>
            <person name="St John F."/>
            <person name="Stenlid J."/>
            <person name="Sun H."/>
            <person name="Sun S."/>
            <person name="Syed K."/>
            <person name="Tsang A."/>
            <person name="Wiebenga A."/>
            <person name="Young D."/>
            <person name="Pisabarro A."/>
            <person name="Eastwood D.C."/>
            <person name="Martin F."/>
            <person name="Cullen D."/>
            <person name="Grigoriev I.V."/>
            <person name="Hibbett D.S."/>
        </authorList>
    </citation>
    <scope>NUCLEOTIDE SEQUENCE [LARGE SCALE GENOMIC DNA]</scope>
    <source>
        <strain evidence="2 3">ATCC 11539</strain>
    </source>
</reference>
<dbReference type="OMA" id="QFYEVIA"/>
<gene>
    <name evidence="2" type="ORF">GLOTRDRAFT_74336</name>
</gene>
<dbReference type="AlphaFoldDB" id="S7QDS4"/>
<evidence type="ECO:0000313" key="3">
    <source>
        <dbReference type="Proteomes" id="UP000030669"/>
    </source>
</evidence>
<dbReference type="HOGENOM" id="CLU_011226_4_0_1"/>
<dbReference type="Pfam" id="PF22041">
    <property type="entry name" value="GST_C_7"/>
    <property type="match status" value="1"/>
</dbReference>
<dbReference type="eggNOG" id="ENOG502QQN3">
    <property type="taxonomic scope" value="Eukaryota"/>
</dbReference>
<dbReference type="EMBL" id="KB469299">
    <property type="protein sequence ID" value="EPQ57497.1"/>
    <property type="molecule type" value="Genomic_DNA"/>
</dbReference>
<dbReference type="OrthoDB" id="4951845at2759"/>
<feature type="domain" description="GST N-terminal" evidence="1">
    <location>
        <begin position="12"/>
        <end position="102"/>
    </location>
</feature>
<dbReference type="InterPro" id="IPR054416">
    <property type="entry name" value="GST_UstS-like_C"/>
</dbReference>
<dbReference type="InterPro" id="IPR004045">
    <property type="entry name" value="Glutathione_S-Trfase_N"/>
</dbReference>
<proteinExistence type="predicted"/>
<dbReference type="RefSeq" id="XP_007864585.1">
    <property type="nucleotide sequence ID" value="XM_007866394.1"/>
</dbReference>
<accession>S7QDS4</accession>
<organism evidence="2 3">
    <name type="scientific">Gloeophyllum trabeum (strain ATCC 11539 / FP-39264 / Madison 617)</name>
    <name type="common">Brown rot fungus</name>
    <dbReference type="NCBI Taxonomy" id="670483"/>
    <lineage>
        <taxon>Eukaryota</taxon>
        <taxon>Fungi</taxon>
        <taxon>Dikarya</taxon>
        <taxon>Basidiomycota</taxon>
        <taxon>Agaricomycotina</taxon>
        <taxon>Agaricomycetes</taxon>
        <taxon>Gloeophyllales</taxon>
        <taxon>Gloeophyllaceae</taxon>
        <taxon>Gloeophyllum</taxon>
    </lineage>
</organism>
<dbReference type="SUPFAM" id="SSF47616">
    <property type="entry name" value="GST C-terminal domain-like"/>
    <property type="match status" value="1"/>
</dbReference>
<evidence type="ECO:0000313" key="2">
    <source>
        <dbReference type="EMBL" id="EPQ57497.1"/>
    </source>
</evidence>
<sequence length="250" mass="27778">MAQQEIILYDIPRQELEKGGWSGNTLKARLALEFKGLPYKTVWVEYPDIAAHCHKIGAPPTGQRDGKPLYTLPVIKDPNTNAVVSDSYAIAEYLDAHYAAPRPLIPAGTEGLQAAFFKAVTDTALRSVLHPTILKRVSEFLNPPSQEYFIRTREAVWGKLDDVCPPGPKREQQMKAAKAGFDIVNGWYAKAGEDKLYLMGDTPSWADIIVAAYTLSIKRIHGENSDEWRQLSSWHGGRWAKLVDALGSST</sequence>
<dbReference type="GeneID" id="19308414"/>
<dbReference type="Proteomes" id="UP000030669">
    <property type="component" value="Unassembled WGS sequence"/>
</dbReference>
<dbReference type="PROSITE" id="PS50404">
    <property type="entry name" value="GST_NTER"/>
    <property type="match status" value="1"/>
</dbReference>
<dbReference type="Pfam" id="PF13409">
    <property type="entry name" value="GST_N_2"/>
    <property type="match status" value="1"/>
</dbReference>
<keyword evidence="3" id="KW-1185">Reference proteome</keyword>
<dbReference type="InterPro" id="IPR036249">
    <property type="entry name" value="Thioredoxin-like_sf"/>
</dbReference>
<name>S7QDS4_GLOTA</name>
<dbReference type="Gene3D" id="3.40.30.10">
    <property type="entry name" value="Glutaredoxin"/>
    <property type="match status" value="1"/>
</dbReference>
<dbReference type="KEGG" id="gtr:GLOTRDRAFT_74336"/>